<gene>
    <name evidence="8" type="ORF">RSO01_77150</name>
</gene>
<keyword evidence="6" id="KW-0233">DNA recombination</keyword>
<dbReference type="OrthoDB" id="9801717at2"/>
<dbReference type="Gene3D" id="1.10.443.10">
    <property type="entry name" value="Intergrase catalytic core"/>
    <property type="match status" value="1"/>
</dbReference>
<keyword evidence="9" id="KW-1185">Reference proteome</keyword>
<evidence type="ECO:0000256" key="4">
    <source>
        <dbReference type="ARBA" id="ARBA00023015"/>
    </source>
</evidence>
<evidence type="ECO:0000259" key="7">
    <source>
        <dbReference type="PROSITE" id="PS51898"/>
    </source>
</evidence>
<keyword evidence="3" id="KW-0229">DNA integration</keyword>
<dbReference type="GO" id="GO:0003677">
    <property type="term" value="F:DNA binding"/>
    <property type="evidence" value="ECO:0007669"/>
    <property type="project" value="InterPro"/>
</dbReference>
<evidence type="ECO:0000256" key="6">
    <source>
        <dbReference type="ARBA" id="ARBA00023172"/>
    </source>
</evidence>
<dbReference type="PANTHER" id="PTHR30349:SF62">
    <property type="entry name" value="TYPE 1 FIMBRIAE REGULATORY PROTEIN FIMB-RELATED"/>
    <property type="match status" value="1"/>
</dbReference>
<organism evidence="8 9">
    <name type="scientific">Reyranella soli</name>
    <dbReference type="NCBI Taxonomy" id="1230389"/>
    <lineage>
        <taxon>Bacteria</taxon>
        <taxon>Pseudomonadati</taxon>
        <taxon>Pseudomonadota</taxon>
        <taxon>Alphaproteobacteria</taxon>
        <taxon>Hyphomicrobiales</taxon>
        <taxon>Reyranellaceae</taxon>
        <taxon>Reyranella</taxon>
    </lineage>
</organism>
<dbReference type="EMBL" id="BKAJ01000169">
    <property type="protein sequence ID" value="GEP60549.1"/>
    <property type="molecule type" value="Genomic_DNA"/>
</dbReference>
<comment type="similarity">
    <text evidence="1">Belongs to the 'phage' integrase family.</text>
</comment>
<evidence type="ECO:0000313" key="8">
    <source>
        <dbReference type="EMBL" id="GEP60549.1"/>
    </source>
</evidence>
<feature type="domain" description="Tyr recombinase" evidence="7">
    <location>
        <begin position="30"/>
        <end position="207"/>
    </location>
</feature>
<dbReference type="InterPro" id="IPR050090">
    <property type="entry name" value="Tyrosine_recombinase_XerCD"/>
</dbReference>
<dbReference type="Pfam" id="PF00589">
    <property type="entry name" value="Phage_integrase"/>
    <property type="match status" value="1"/>
</dbReference>
<evidence type="ECO:0000256" key="3">
    <source>
        <dbReference type="ARBA" id="ARBA00022908"/>
    </source>
</evidence>
<evidence type="ECO:0000256" key="2">
    <source>
        <dbReference type="ARBA" id="ARBA00022558"/>
    </source>
</evidence>
<dbReference type="InterPro" id="IPR013762">
    <property type="entry name" value="Integrase-like_cat_sf"/>
</dbReference>
<evidence type="ECO:0000313" key="9">
    <source>
        <dbReference type="Proteomes" id="UP000321058"/>
    </source>
</evidence>
<reference evidence="8 9" key="1">
    <citation type="submission" date="2019-07" db="EMBL/GenBank/DDBJ databases">
        <title>Whole genome shotgun sequence of Reyranella soli NBRC 108950.</title>
        <authorList>
            <person name="Hosoyama A."/>
            <person name="Uohara A."/>
            <person name="Ohji S."/>
            <person name="Ichikawa N."/>
        </authorList>
    </citation>
    <scope>NUCLEOTIDE SEQUENCE [LARGE SCALE GENOMIC DNA]</scope>
    <source>
        <strain evidence="8 9">NBRC 108950</strain>
    </source>
</reference>
<proteinExistence type="inferred from homology"/>
<evidence type="ECO:0000256" key="1">
    <source>
        <dbReference type="ARBA" id="ARBA00008857"/>
    </source>
</evidence>
<evidence type="ECO:0000256" key="5">
    <source>
        <dbReference type="ARBA" id="ARBA00023163"/>
    </source>
</evidence>
<accession>A0A512NNQ1</accession>
<comment type="caution">
    <text evidence="8">The sequence shown here is derived from an EMBL/GenBank/DDBJ whole genome shotgun (WGS) entry which is preliminary data.</text>
</comment>
<dbReference type="AlphaFoldDB" id="A0A512NNQ1"/>
<dbReference type="InterPro" id="IPR011010">
    <property type="entry name" value="DNA_brk_join_enz"/>
</dbReference>
<dbReference type="GO" id="GO:0015074">
    <property type="term" value="P:DNA integration"/>
    <property type="evidence" value="ECO:0007669"/>
    <property type="project" value="UniProtKB-KW"/>
</dbReference>
<dbReference type="InterPro" id="IPR002104">
    <property type="entry name" value="Integrase_catalytic"/>
</dbReference>
<dbReference type="GO" id="GO:0006310">
    <property type="term" value="P:DNA recombination"/>
    <property type="evidence" value="ECO:0007669"/>
    <property type="project" value="UniProtKB-KW"/>
</dbReference>
<keyword evidence="2" id="KW-1029">Fimbrium biogenesis</keyword>
<name>A0A512NNQ1_9HYPH</name>
<dbReference type="PROSITE" id="PS51898">
    <property type="entry name" value="TYR_RECOMBINASE"/>
    <property type="match status" value="1"/>
</dbReference>
<dbReference type="SUPFAM" id="SSF56349">
    <property type="entry name" value="DNA breaking-rejoining enzymes"/>
    <property type="match status" value="1"/>
</dbReference>
<protein>
    <submittedName>
        <fullName evidence="8">Integrase</fullName>
    </submittedName>
</protein>
<keyword evidence="4" id="KW-0805">Transcription regulation</keyword>
<dbReference type="Proteomes" id="UP000321058">
    <property type="component" value="Unassembled WGS sequence"/>
</dbReference>
<sequence>MTKPTLRLVPPTNKNRTVEMPRRLANAEYRRREYLTSTEVERLLKAAGKNRHGRRDSTMILVCYRHGLRVSELVNLEWSQIDFNAANLHVRRLKGSTDAVHPIRGDELRALRRLLREQDPKSAFVFTSERGAPFSTAGFLRMVQRAGEGAKLGFPIHPHMLRHATGFKLANDGVDTRTLQAYLGHRSISNTVRYTELSPTRFRDLWR</sequence>
<keyword evidence="5" id="KW-0804">Transcription</keyword>
<dbReference type="PANTHER" id="PTHR30349">
    <property type="entry name" value="PHAGE INTEGRASE-RELATED"/>
    <property type="match status" value="1"/>
</dbReference>
<dbReference type="RefSeq" id="WP_147155892.1">
    <property type="nucleotide sequence ID" value="NZ_BKAJ01000169.1"/>
</dbReference>